<evidence type="ECO:0000256" key="7">
    <source>
        <dbReference type="ARBA" id="ARBA00022723"/>
    </source>
</evidence>
<feature type="binding site" evidence="12">
    <location>
        <position position="223"/>
    </location>
    <ligand>
        <name>iminosuccinate</name>
        <dbReference type="ChEBI" id="CHEBI:77875"/>
    </ligand>
</feature>
<dbReference type="NCBIfam" id="NF006878">
    <property type="entry name" value="PRK09375.1-2"/>
    <property type="match status" value="1"/>
</dbReference>
<evidence type="ECO:0000256" key="3">
    <source>
        <dbReference type="ARBA" id="ARBA00012669"/>
    </source>
</evidence>
<dbReference type="HAMAP" id="MF_00568">
    <property type="entry name" value="NadA_type2"/>
    <property type="match status" value="1"/>
</dbReference>
<dbReference type="Gene3D" id="3.40.50.10800">
    <property type="entry name" value="NadA-like"/>
    <property type="match status" value="3"/>
</dbReference>
<keyword evidence="4 12" id="KW-0004">4Fe-4S</keyword>
<comment type="subcellular location">
    <subcellularLocation>
        <location evidence="12">Cytoplasm</location>
    </subcellularLocation>
</comment>
<dbReference type="NCBIfam" id="TIGR00550">
    <property type="entry name" value="nadA"/>
    <property type="match status" value="1"/>
</dbReference>
<dbReference type="PANTHER" id="PTHR30573">
    <property type="entry name" value="QUINOLINATE SYNTHETASE A"/>
    <property type="match status" value="1"/>
</dbReference>
<keyword evidence="5 12" id="KW-0662">Pyridine nucleotide biosynthesis</keyword>
<evidence type="ECO:0000256" key="12">
    <source>
        <dbReference type="HAMAP-Rule" id="MF_00568"/>
    </source>
</evidence>
<evidence type="ECO:0000256" key="5">
    <source>
        <dbReference type="ARBA" id="ARBA00022642"/>
    </source>
</evidence>
<sequence>MADAVATKELSTEEMTLEIRQLARERQALILVHNYQLPEIQDLADYLGDSLDLARRSAEATHPVILFCGVRFMAETAKILAPDKMVLLPRPDAGCPMADMADVEGLRNLKAEHPNAKVVAYVNTNADIKAEVDVCCTSANAVKVVEGVDAEEIIFVPDCNLASYVQRFTKKKIIPWAGFCPIHRRFTVEEVKAVRERYPDALIMVHPECDPEVIDLIDEVTSTNGMVRLAQSSDRKRFIVGTEEGLIYRLKKENPAKEFYSLGAPKVCENMKKIRLKHVLEALKKDQYQIQVDPSIAFRAQKALDEMLRYV</sequence>
<evidence type="ECO:0000256" key="10">
    <source>
        <dbReference type="ARBA" id="ARBA00050125"/>
    </source>
</evidence>
<keyword evidence="7 12" id="KW-0479">Metal-binding</keyword>
<comment type="function">
    <text evidence="1 12">Catalyzes the condensation of iminoaspartate with dihydroxyacetone phosphate to form quinolinate.</text>
</comment>
<name>A0A532V5Z8_UNCT6</name>
<feature type="binding site" evidence="12">
    <location>
        <position position="180"/>
    </location>
    <ligand>
        <name>[4Fe-4S] cluster</name>
        <dbReference type="ChEBI" id="CHEBI:49883"/>
    </ligand>
</feature>
<keyword evidence="12" id="KW-0963">Cytoplasm</keyword>
<dbReference type="InterPro" id="IPR023066">
    <property type="entry name" value="Quinolinate_synth_type2"/>
</dbReference>
<dbReference type="EC" id="2.5.1.72" evidence="3 12"/>
<dbReference type="Pfam" id="PF02445">
    <property type="entry name" value="NadA"/>
    <property type="match status" value="1"/>
</dbReference>
<dbReference type="AlphaFoldDB" id="A0A532V5Z8"/>
<gene>
    <name evidence="12" type="primary">nadA</name>
    <name evidence="13" type="ORF">CEE36_06885</name>
</gene>
<feature type="binding site" evidence="12">
    <location>
        <position position="138"/>
    </location>
    <ligand>
        <name>iminosuccinate</name>
        <dbReference type="ChEBI" id="CHEBI:77875"/>
    </ligand>
</feature>
<dbReference type="EMBL" id="NJBO01000010">
    <property type="protein sequence ID" value="TKJ42620.1"/>
    <property type="molecule type" value="Genomic_DNA"/>
</dbReference>
<dbReference type="SUPFAM" id="SSF142754">
    <property type="entry name" value="NadA-like"/>
    <property type="match status" value="1"/>
</dbReference>
<evidence type="ECO:0000256" key="4">
    <source>
        <dbReference type="ARBA" id="ARBA00022485"/>
    </source>
</evidence>
<evidence type="ECO:0000256" key="6">
    <source>
        <dbReference type="ARBA" id="ARBA00022679"/>
    </source>
</evidence>
<accession>A0A532V5Z8</accession>
<comment type="catalytic activity">
    <reaction evidence="10">
        <text>iminosuccinate + dihydroxyacetone phosphate = quinolinate + phosphate + 2 H2O + H(+)</text>
        <dbReference type="Rhea" id="RHEA:25888"/>
        <dbReference type="ChEBI" id="CHEBI:15377"/>
        <dbReference type="ChEBI" id="CHEBI:15378"/>
        <dbReference type="ChEBI" id="CHEBI:29959"/>
        <dbReference type="ChEBI" id="CHEBI:43474"/>
        <dbReference type="ChEBI" id="CHEBI:57642"/>
        <dbReference type="ChEBI" id="CHEBI:77875"/>
        <dbReference type="EC" id="2.5.1.72"/>
    </reaction>
    <physiologicalReaction direction="left-to-right" evidence="10">
        <dbReference type="Rhea" id="RHEA:25889"/>
    </physiologicalReaction>
</comment>
<feature type="binding site" evidence="12">
    <location>
        <begin position="206"/>
        <end position="208"/>
    </location>
    <ligand>
        <name>iminosuccinate</name>
        <dbReference type="ChEBI" id="CHEBI:77875"/>
    </ligand>
</feature>
<keyword evidence="9 12" id="KW-0411">Iron-sulfur</keyword>
<dbReference type="GO" id="GO:0034628">
    <property type="term" value="P:'de novo' NAD+ biosynthetic process from L-aspartate"/>
    <property type="evidence" value="ECO:0007669"/>
    <property type="project" value="TreeGrafter"/>
</dbReference>
<dbReference type="Proteomes" id="UP000317778">
    <property type="component" value="Unassembled WGS sequence"/>
</dbReference>
<dbReference type="UniPathway" id="UPA00253">
    <property type="reaction ID" value="UER00327"/>
</dbReference>
<dbReference type="GO" id="GO:0051539">
    <property type="term" value="F:4 iron, 4 sulfur cluster binding"/>
    <property type="evidence" value="ECO:0007669"/>
    <property type="project" value="UniProtKB-KW"/>
</dbReference>
<organism evidence="13 14">
    <name type="scientific">candidate division TA06 bacterium B3_TA06</name>
    <dbReference type="NCBI Taxonomy" id="2012487"/>
    <lineage>
        <taxon>Bacteria</taxon>
        <taxon>Bacteria division TA06</taxon>
    </lineage>
</organism>
<reference evidence="13 14" key="1">
    <citation type="submission" date="2017-06" db="EMBL/GenBank/DDBJ databases">
        <title>Novel microbial phyla capable of carbon fixation and sulfur reduction in deep-sea sediments.</title>
        <authorList>
            <person name="Huang J."/>
            <person name="Baker B."/>
            <person name="Wang Y."/>
        </authorList>
    </citation>
    <scope>NUCLEOTIDE SEQUENCE [LARGE SCALE GENOMIC DNA]</scope>
    <source>
        <strain evidence="13">B3_TA06</strain>
    </source>
</reference>
<evidence type="ECO:0000256" key="2">
    <source>
        <dbReference type="ARBA" id="ARBA00005065"/>
    </source>
</evidence>
<feature type="binding site" evidence="12">
    <location>
        <position position="268"/>
    </location>
    <ligand>
        <name>[4Fe-4S] cluster</name>
        <dbReference type="ChEBI" id="CHEBI:49883"/>
    </ligand>
</feature>
<dbReference type="FunFam" id="3.40.50.10800:FF:000001">
    <property type="entry name" value="Quinolinate synthase A"/>
    <property type="match status" value="1"/>
</dbReference>
<dbReference type="InterPro" id="IPR036094">
    <property type="entry name" value="NadA_sf"/>
</dbReference>
<evidence type="ECO:0000313" key="14">
    <source>
        <dbReference type="Proteomes" id="UP000317778"/>
    </source>
</evidence>
<feature type="binding site" evidence="12">
    <location>
        <position position="95"/>
    </location>
    <ligand>
        <name>[4Fe-4S] cluster</name>
        <dbReference type="ChEBI" id="CHEBI:49883"/>
    </ligand>
</feature>
<dbReference type="InterPro" id="IPR003473">
    <property type="entry name" value="NadA"/>
</dbReference>
<evidence type="ECO:0000256" key="1">
    <source>
        <dbReference type="ARBA" id="ARBA00003791"/>
    </source>
</evidence>
<feature type="binding site" evidence="12">
    <location>
        <position position="50"/>
    </location>
    <ligand>
        <name>iminosuccinate</name>
        <dbReference type="ChEBI" id="CHEBI:77875"/>
    </ligand>
</feature>
<comment type="caution">
    <text evidence="13">The sequence shown here is derived from an EMBL/GenBank/DDBJ whole genome shotgun (WGS) entry which is preliminary data.</text>
</comment>
<keyword evidence="6 12" id="KW-0808">Transferase</keyword>
<protein>
    <recommendedName>
        <fullName evidence="11 12">Quinolinate synthase</fullName>
        <ecNumber evidence="3 12">2.5.1.72</ecNumber>
    </recommendedName>
</protein>
<comment type="pathway">
    <text evidence="2 12">Cofactor biosynthesis; NAD(+) biosynthesis; quinolinate from iminoaspartate: step 1/1.</text>
</comment>
<dbReference type="GO" id="GO:0008987">
    <property type="term" value="F:quinolinate synthetase A activity"/>
    <property type="evidence" value="ECO:0007669"/>
    <property type="project" value="UniProtKB-UniRule"/>
</dbReference>
<evidence type="ECO:0000256" key="11">
    <source>
        <dbReference type="ARBA" id="ARBA00073059"/>
    </source>
</evidence>
<keyword evidence="8 12" id="KW-0408">Iron</keyword>
<evidence type="ECO:0000313" key="13">
    <source>
        <dbReference type="EMBL" id="TKJ42620.1"/>
    </source>
</evidence>
<dbReference type="GO" id="GO:0046872">
    <property type="term" value="F:metal ion binding"/>
    <property type="evidence" value="ECO:0007669"/>
    <property type="project" value="UniProtKB-KW"/>
</dbReference>
<comment type="cofactor">
    <cofactor evidence="12">
        <name>[4Fe-4S] cluster</name>
        <dbReference type="ChEBI" id="CHEBI:49883"/>
    </cofactor>
    <text evidence="12">Binds 1 [4Fe-4S] cluster per subunit.</text>
</comment>
<feature type="binding site" evidence="12">
    <location>
        <position position="33"/>
    </location>
    <ligand>
        <name>iminosuccinate</name>
        <dbReference type="ChEBI" id="CHEBI:77875"/>
    </ligand>
</feature>
<comment type="similarity">
    <text evidence="12">Belongs to the quinolinate synthase family. Type 2 subfamily.</text>
</comment>
<evidence type="ECO:0000256" key="9">
    <source>
        <dbReference type="ARBA" id="ARBA00023014"/>
    </source>
</evidence>
<dbReference type="GO" id="GO:0005737">
    <property type="term" value="C:cytoplasm"/>
    <property type="evidence" value="ECO:0007669"/>
    <property type="project" value="UniProtKB-SubCell"/>
</dbReference>
<proteinExistence type="inferred from homology"/>
<dbReference type="PANTHER" id="PTHR30573:SF0">
    <property type="entry name" value="QUINOLINATE SYNTHASE, CHLOROPLASTIC"/>
    <property type="match status" value="1"/>
</dbReference>
<evidence type="ECO:0000256" key="8">
    <source>
        <dbReference type="ARBA" id="ARBA00023004"/>
    </source>
</evidence>
<feature type="binding site" evidence="12">
    <location>
        <begin position="121"/>
        <end position="123"/>
    </location>
    <ligand>
        <name>iminosuccinate</name>
        <dbReference type="ChEBI" id="CHEBI:77875"/>
    </ligand>
</feature>